<dbReference type="InterPro" id="IPR050564">
    <property type="entry name" value="F420-G6PD/mer"/>
</dbReference>
<keyword evidence="1" id="KW-0560">Oxidoreductase</keyword>
<dbReference type="InterPro" id="IPR011251">
    <property type="entry name" value="Luciferase-like_dom"/>
</dbReference>
<accession>A0ABW7QDE6</accession>
<name>A0ABW7QDE6_9MICO</name>
<proteinExistence type="predicted"/>
<dbReference type="SUPFAM" id="SSF51679">
    <property type="entry name" value="Bacterial luciferase-like"/>
    <property type="match status" value="1"/>
</dbReference>
<dbReference type="Gene3D" id="3.20.20.30">
    <property type="entry name" value="Luciferase-like domain"/>
    <property type="match status" value="2"/>
</dbReference>
<dbReference type="PANTHER" id="PTHR43244:SF1">
    <property type="entry name" value="5,10-METHYLENETETRAHYDROMETHANOPTERIN REDUCTASE"/>
    <property type="match status" value="1"/>
</dbReference>
<dbReference type="EMBL" id="JBIQWL010000004">
    <property type="protein sequence ID" value="MFH8251474.1"/>
    <property type="molecule type" value="Genomic_DNA"/>
</dbReference>
<evidence type="ECO:0000259" key="2">
    <source>
        <dbReference type="Pfam" id="PF00296"/>
    </source>
</evidence>
<feature type="domain" description="Luciferase-like" evidence="2">
    <location>
        <begin position="16"/>
        <end position="100"/>
    </location>
</feature>
<dbReference type="Pfam" id="PF00296">
    <property type="entry name" value="Bac_luciferase"/>
    <property type="match status" value="2"/>
</dbReference>
<protein>
    <submittedName>
        <fullName evidence="3">LLM class flavin-dependent oxidoreductase</fullName>
    </submittedName>
</protein>
<comment type="caution">
    <text evidence="3">The sequence shown here is derived from an EMBL/GenBank/DDBJ whole genome shotgun (WGS) entry which is preliminary data.</text>
</comment>
<evidence type="ECO:0000313" key="4">
    <source>
        <dbReference type="Proteomes" id="UP001610861"/>
    </source>
</evidence>
<sequence>MSDATVGELGIGLPGETPPGTVARVAALAEELGFASFWLNDTPRGDSLAGLHTAAGATRRIRLASGVIPIDRRSGAEIADDVRRLELPDERLVIGIGSGGLSRPLAAVAKEAAELQSTVRARVVIGALGPRMRLLGATESDGVLLNWLTPPIAADTAREIRDAAAAAGRDGRTILYLRTAIDPDAQVALEQQTALYDRIPAYASNFAALGISAIDATISPRDDFSSRLGEYRRSVDEVVLRVVTADASEASYLDFVKRAAEMARPVA</sequence>
<evidence type="ECO:0000256" key="1">
    <source>
        <dbReference type="ARBA" id="ARBA00023002"/>
    </source>
</evidence>
<evidence type="ECO:0000313" key="3">
    <source>
        <dbReference type="EMBL" id="MFH8251474.1"/>
    </source>
</evidence>
<gene>
    <name evidence="3" type="ORF">ACH3VR_13965</name>
</gene>
<dbReference type="PANTHER" id="PTHR43244">
    <property type="match status" value="1"/>
</dbReference>
<keyword evidence="4" id="KW-1185">Reference proteome</keyword>
<reference evidence="3 4" key="1">
    <citation type="submission" date="2024-09" db="EMBL/GenBank/DDBJ databases">
        <authorList>
            <person name="Pan X."/>
        </authorList>
    </citation>
    <scope>NUCLEOTIDE SEQUENCE [LARGE SCALE GENOMIC DNA]</scope>
    <source>
        <strain evidence="3 4">B2969</strain>
    </source>
</reference>
<dbReference type="InterPro" id="IPR036661">
    <property type="entry name" value="Luciferase-like_sf"/>
</dbReference>
<feature type="domain" description="Luciferase-like" evidence="2">
    <location>
        <begin position="121"/>
        <end position="212"/>
    </location>
</feature>
<organism evidence="3 4">
    <name type="scientific">Microbacterium alkaliflavum</name>
    <dbReference type="NCBI Taxonomy" id="3248839"/>
    <lineage>
        <taxon>Bacteria</taxon>
        <taxon>Bacillati</taxon>
        <taxon>Actinomycetota</taxon>
        <taxon>Actinomycetes</taxon>
        <taxon>Micrococcales</taxon>
        <taxon>Microbacteriaceae</taxon>
        <taxon>Microbacterium</taxon>
    </lineage>
</organism>
<dbReference type="Proteomes" id="UP001610861">
    <property type="component" value="Unassembled WGS sequence"/>
</dbReference>
<dbReference type="RefSeq" id="WP_397556915.1">
    <property type="nucleotide sequence ID" value="NZ_JBIQWL010000004.1"/>
</dbReference>